<reference evidence="2 3" key="1">
    <citation type="submission" date="2024-02" db="EMBL/GenBank/DDBJ databases">
        <title>De novo assembly and annotation of 12 fungi associated with fruit tree decline syndrome in Ontario, Canada.</title>
        <authorList>
            <person name="Sulman M."/>
            <person name="Ellouze W."/>
            <person name="Ilyukhin E."/>
        </authorList>
    </citation>
    <scope>NUCLEOTIDE SEQUENCE [LARGE SCALE GENOMIC DNA]</scope>
    <source>
        <strain evidence="2 3">M42-189</strain>
    </source>
</reference>
<keyword evidence="3" id="KW-1185">Reference proteome</keyword>
<accession>A0ABR3RAY6</accession>
<gene>
    <name evidence="2" type="ORF">SLS60_006305</name>
</gene>
<evidence type="ECO:0000313" key="3">
    <source>
        <dbReference type="Proteomes" id="UP001521785"/>
    </source>
</evidence>
<dbReference type="Proteomes" id="UP001521785">
    <property type="component" value="Unassembled WGS sequence"/>
</dbReference>
<feature type="compositionally biased region" description="Polar residues" evidence="1">
    <location>
        <begin position="145"/>
        <end position="161"/>
    </location>
</feature>
<name>A0ABR3RAY6_9PLEO</name>
<proteinExistence type="predicted"/>
<sequence>MASTTESPVPLTIKRYRQIAVSVAKKHLSTLVQPFEPNMPKDYDGFLRLLSFQTGHKQSTHASAYALDRAFPAKLQPELIDRYYENSHTWHRFLAITDKDPLTVDVGSDEELSGKQKDIQAPKYFPDNRFIPPSPGSNKEAELSDSGSNVTFSSEGQSYIASPTRARSNRLKRKQENESQRSILKKIKLMQDELGRLETEYCKGTTPRL</sequence>
<evidence type="ECO:0008006" key="4">
    <source>
        <dbReference type="Google" id="ProtNLM"/>
    </source>
</evidence>
<protein>
    <recommendedName>
        <fullName evidence="4">BZIP domain-containing protein</fullName>
    </recommendedName>
</protein>
<evidence type="ECO:0000256" key="1">
    <source>
        <dbReference type="SAM" id="MobiDB-lite"/>
    </source>
</evidence>
<organism evidence="2 3">
    <name type="scientific">Paraconiothyrium brasiliense</name>
    <dbReference type="NCBI Taxonomy" id="300254"/>
    <lineage>
        <taxon>Eukaryota</taxon>
        <taxon>Fungi</taxon>
        <taxon>Dikarya</taxon>
        <taxon>Ascomycota</taxon>
        <taxon>Pezizomycotina</taxon>
        <taxon>Dothideomycetes</taxon>
        <taxon>Pleosporomycetidae</taxon>
        <taxon>Pleosporales</taxon>
        <taxon>Massarineae</taxon>
        <taxon>Didymosphaeriaceae</taxon>
        <taxon>Paraconiothyrium</taxon>
    </lineage>
</organism>
<feature type="region of interest" description="Disordered" evidence="1">
    <location>
        <begin position="107"/>
        <end position="180"/>
    </location>
</feature>
<comment type="caution">
    <text evidence="2">The sequence shown here is derived from an EMBL/GenBank/DDBJ whole genome shotgun (WGS) entry which is preliminary data.</text>
</comment>
<evidence type="ECO:0000313" key="2">
    <source>
        <dbReference type="EMBL" id="KAL1601393.1"/>
    </source>
</evidence>
<dbReference type="EMBL" id="JAKJXO020000008">
    <property type="protein sequence ID" value="KAL1601393.1"/>
    <property type="molecule type" value="Genomic_DNA"/>
</dbReference>